<organism evidence="1 2">
    <name type="scientific">Phytophthora nicotianae (strain INRA-310)</name>
    <name type="common">Phytophthora parasitica</name>
    <dbReference type="NCBI Taxonomy" id="761204"/>
    <lineage>
        <taxon>Eukaryota</taxon>
        <taxon>Sar</taxon>
        <taxon>Stramenopiles</taxon>
        <taxon>Oomycota</taxon>
        <taxon>Peronosporomycetes</taxon>
        <taxon>Peronosporales</taxon>
        <taxon>Peronosporaceae</taxon>
        <taxon>Phytophthora</taxon>
    </lineage>
</organism>
<proteinExistence type="predicted"/>
<evidence type="ECO:0000313" key="1">
    <source>
        <dbReference type="EMBL" id="ETN10493.1"/>
    </source>
</evidence>
<accession>W2QBD2</accession>
<dbReference type="GeneID" id="20180226"/>
<dbReference type="AlphaFoldDB" id="W2QBD2"/>
<sequence>MVRRATLQVNGFVFLLPEHVEGLAEYPFYAKVSALTAEKVTVRSLDLDDPVTSCVKQHGPNQPPAFGTGRSLEWKVASHVFNWKIESSSLNQRD</sequence>
<gene>
    <name evidence="1" type="ORF">PPTG_10622</name>
</gene>
<reference evidence="2" key="1">
    <citation type="submission" date="2011-12" db="EMBL/GenBank/DDBJ databases">
        <authorList>
            <consortium name="The Broad Institute Genome Sequencing Platform"/>
            <person name="Russ C."/>
            <person name="Tyler B."/>
            <person name="Panabieres F."/>
            <person name="Shan W."/>
            <person name="Tripathy S."/>
            <person name="Grunwald N."/>
            <person name="Machado M."/>
            <person name="Young S.K."/>
            <person name="Zeng Q."/>
            <person name="Gargeya S."/>
            <person name="Fitzgerald M."/>
            <person name="Haas B."/>
            <person name="Abouelleil A."/>
            <person name="Alvarado L."/>
            <person name="Arachchi H.M."/>
            <person name="Berlin A."/>
            <person name="Chapman S.B."/>
            <person name="Gearin G."/>
            <person name="Goldberg J."/>
            <person name="Griggs A."/>
            <person name="Gujja S."/>
            <person name="Hansen M."/>
            <person name="Heiman D."/>
            <person name="Howarth C."/>
            <person name="Larimer J."/>
            <person name="Lui A."/>
            <person name="MacDonald P.J.P."/>
            <person name="McCowen C."/>
            <person name="Montmayeur A."/>
            <person name="Murphy C."/>
            <person name="Neiman D."/>
            <person name="Pearson M."/>
            <person name="Priest M."/>
            <person name="Roberts A."/>
            <person name="Saif S."/>
            <person name="Shea T."/>
            <person name="Sisk P."/>
            <person name="Stolte C."/>
            <person name="Sykes S."/>
            <person name="Wortman J."/>
            <person name="Nusbaum C."/>
            <person name="Birren B."/>
        </authorList>
    </citation>
    <scope>NUCLEOTIDE SEQUENCE [LARGE SCALE GENOMIC DNA]</scope>
    <source>
        <strain evidence="2">INRA-310</strain>
    </source>
</reference>
<reference evidence="1 2" key="2">
    <citation type="submission" date="2013-11" db="EMBL/GenBank/DDBJ databases">
        <title>The Genome Sequence of Phytophthora parasitica INRA-310.</title>
        <authorList>
            <consortium name="The Broad Institute Genomics Platform"/>
            <person name="Russ C."/>
            <person name="Tyler B."/>
            <person name="Panabieres F."/>
            <person name="Shan W."/>
            <person name="Tripathy S."/>
            <person name="Grunwald N."/>
            <person name="Machado M."/>
            <person name="Johnson C.S."/>
            <person name="Arredondo F."/>
            <person name="Hong C."/>
            <person name="Coffey M."/>
            <person name="Young S.K."/>
            <person name="Zeng Q."/>
            <person name="Gargeya S."/>
            <person name="Fitzgerald M."/>
            <person name="Abouelleil A."/>
            <person name="Alvarado L."/>
            <person name="Chapman S.B."/>
            <person name="Gainer-Dewar J."/>
            <person name="Goldberg J."/>
            <person name="Griggs A."/>
            <person name="Gujja S."/>
            <person name="Hansen M."/>
            <person name="Howarth C."/>
            <person name="Imamovic A."/>
            <person name="Ireland A."/>
            <person name="Larimer J."/>
            <person name="McCowan C."/>
            <person name="Murphy C."/>
            <person name="Pearson M."/>
            <person name="Poon T.W."/>
            <person name="Priest M."/>
            <person name="Roberts A."/>
            <person name="Saif S."/>
            <person name="Shea T."/>
            <person name="Sykes S."/>
            <person name="Wortman J."/>
            <person name="Nusbaum C."/>
            <person name="Birren B."/>
        </authorList>
    </citation>
    <scope>NUCLEOTIDE SEQUENCE [LARGE SCALE GENOMIC DNA]</scope>
    <source>
        <strain evidence="1 2">INRA-310</strain>
    </source>
</reference>
<protein>
    <submittedName>
        <fullName evidence="1">Uncharacterized protein</fullName>
    </submittedName>
</protein>
<dbReference type="RefSeq" id="XP_008904254.1">
    <property type="nucleotide sequence ID" value="XM_008906006.1"/>
</dbReference>
<name>W2QBD2_PHYN3</name>
<dbReference type="Proteomes" id="UP000018817">
    <property type="component" value="Unassembled WGS sequence"/>
</dbReference>
<dbReference type="EMBL" id="KI669582">
    <property type="protein sequence ID" value="ETN10493.1"/>
    <property type="molecule type" value="Genomic_DNA"/>
</dbReference>
<evidence type="ECO:0000313" key="2">
    <source>
        <dbReference type="Proteomes" id="UP000018817"/>
    </source>
</evidence>
<dbReference type="OrthoDB" id="126437at2759"/>
<dbReference type="VEuPathDB" id="FungiDB:PPTG_10622"/>